<keyword evidence="4" id="KW-1185">Reference proteome</keyword>
<dbReference type="PANTHER" id="PTHR35335">
    <property type="entry name" value="UPF0716 PROTEIN FXSA"/>
    <property type="match status" value="1"/>
</dbReference>
<dbReference type="Pfam" id="PF04186">
    <property type="entry name" value="FxsA"/>
    <property type="match status" value="1"/>
</dbReference>
<keyword evidence="2" id="KW-0812">Transmembrane</keyword>
<protein>
    <submittedName>
        <fullName evidence="3">FxsA family protein</fullName>
    </submittedName>
</protein>
<keyword evidence="2" id="KW-0472">Membrane</keyword>
<feature type="transmembrane region" description="Helical" evidence="2">
    <location>
        <begin position="72"/>
        <end position="91"/>
    </location>
</feature>
<dbReference type="NCBIfam" id="NF008528">
    <property type="entry name" value="PRK11463.1-2"/>
    <property type="match status" value="1"/>
</dbReference>
<feature type="compositionally biased region" description="Low complexity" evidence="1">
    <location>
        <begin position="140"/>
        <end position="161"/>
    </location>
</feature>
<organism evidence="3 4">
    <name type="scientific">Bailinhaonella thermotolerans</name>
    <dbReference type="NCBI Taxonomy" id="1070861"/>
    <lineage>
        <taxon>Bacteria</taxon>
        <taxon>Bacillati</taxon>
        <taxon>Actinomycetota</taxon>
        <taxon>Actinomycetes</taxon>
        <taxon>Streptosporangiales</taxon>
        <taxon>Streptosporangiaceae</taxon>
        <taxon>Bailinhaonella</taxon>
    </lineage>
</organism>
<dbReference type="EMBL" id="QZEY01000001">
    <property type="protein sequence ID" value="RJL35371.1"/>
    <property type="molecule type" value="Genomic_DNA"/>
</dbReference>
<feature type="transmembrane region" description="Helical" evidence="2">
    <location>
        <begin position="29"/>
        <end position="47"/>
    </location>
</feature>
<dbReference type="GO" id="GO:0016020">
    <property type="term" value="C:membrane"/>
    <property type="evidence" value="ECO:0007669"/>
    <property type="project" value="InterPro"/>
</dbReference>
<sequence length="173" mass="18395">MGILLFLAFLVVPVLEIWMIIQVGTVIGGWQTVFVLLAMSVLGSWLVRREGRRAWRALQDAVSTGVMPDRQLVDAGMVLAGGVLLLTPGFLTDVVGILLVVPATRPLVRGLLLRVLKRRVRTLAERSPYASMMFPPGAPQDPGAAPWPGAGHAPGGTASPGRGRVVTGEVVDD</sequence>
<accession>A0A3A4B2I9</accession>
<dbReference type="InterPro" id="IPR007313">
    <property type="entry name" value="FxsA"/>
</dbReference>
<evidence type="ECO:0000313" key="3">
    <source>
        <dbReference type="EMBL" id="RJL35371.1"/>
    </source>
</evidence>
<keyword evidence="2" id="KW-1133">Transmembrane helix</keyword>
<dbReference type="RefSeq" id="WP_119924341.1">
    <property type="nucleotide sequence ID" value="NZ_QZEY01000001.1"/>
</dbReference>
<dbReference type="AlphaFoldDB" id="A0A3A4B2I9"/>
<dbReference type="Proteomes" id="UP000265768">
    <property type="component" value="Unassembled WGS sequence"/>
</dbReference>
<dbReference type="OrthoDB" id="9792788at2"/>
<evidence type="ECO:0000313" key="4">
    <source>
        <dbReference type="Proteomes" id="UP000265768"/>
    </source>
</evidence>
<dbReference type="PANTHER" id="PTHR35335:SF1">
    <property type="entry name" value="UPF0716 PROTEIN FXSA"/>
    <property type="match status" value="1"/>
</dbReference>
<evidence type="ECO:0000256" key="2">
    <source>
        <dbReference type="SAM" id="Phobius"/>
    </source>
</evidence>
<name>A0A3A4B2I9_9ACTN</name>
<reference evidence="3 4" key="1">
    <citation type="submission" date="2018-09" db="EMBL/GenBank/DDBJ databases">
        <title>YIM 75507 draft genome.</title>
        <authorList>
            <person name="Tang S."/>
            <person name="Feng Y."/>
        </authorList>
    </citation>
    <scope>NUCLEOTIDE SEQUENCE [LARGE SCALE GENOMIC DNA]</scope>
    <source>
        <strain evidence="3 4">YIM 75507</strain>
    </source>
</reference>
<feature type="region of interest" description="Disordered" evidence="1">
    <location>
        <begin position="131"/>
        <end position="173"/>
    </location>
</feature>
<comment type="caution">
    <text evidence="3">The sequence shown here is derived from an EMBL/GenBank/DDBJ whole genome shotgun (WGS) entry which is preliminary data.</text>
</comment>
<proteinExistence type="predicted"/>
<gene>
    <name evidence="3" type="ORF">D5H75_00670</name>
</gene>
<evidence type="ECO:0000256" key="1">
    <source>
        <dbReference type="SAM" id="MobiDB-lite"/>
    </source>
</evidence>